<feature type="compositionally biased region" description="Pro residues" evidence="1">
    <location>
        <begin position="612"/>
        <end position="625"/>
    </location>
</feature>
<reference evidence="3 4" key="1">
    <citation type="submission" date="2021-01" db="EMBL/GenBank/DDBJ databases">
        <title>Whole genome shotgun sequence of Planotetraspora mira NBRC 15435.</title>
        <authorList>
            <person name="Komaki H."/>
            <person name="Tamura T."/>
        </authorList>
    </citation>
    <scope>NUCLEOTIDE SEQUENCE [LARGE SCALE GENOMIC DNA]</scope>
    <source>
        <strain evidence="3 4">NBRC 15435</strain>
    </source>
</reference>
<accession>A0A8J3X9U5</accession>
<dbReference type="CDD" id="cd00085">
    <property type="entry name" value="HNHc"/>
    <property type="match status" value="1"/>
</dbReference>
<sequence length="683" mass="74222">MIVERQMIPEGLADMAPGPELSVLLDGLDLGRLSGYDAVVVLQAHARLEAHVQARKATVMAEVGLYVPAPGDMTKMAVPDKYSADEIRAALTLTRRAAEREYAFAHDLATRLPAVREALGAGRIDKPRAMVFSDWLEDVPADLARTVADHLLPTAGGHTTSQLKDKIKRLLLAADPGWARRRYERALQRRRVEGTRLPDGSASIAGHQLPLDQAAAAIARVDAIAQQAKRAGLHTPIDHIRTDIFLGLLDGTLSGLNDTQIATALLHAGPPRPDEEDYDDQLDDRPDDGPGSEPSDGPGSGPDEGRDGGPGLRGGGEPGLGPGTGPGEGYAPGPVVGFSAGEIRVQVSTLMHLDDLPAELAGWGPIHAHLARRLTKAQINSEWRYAICDHDGRLLHAGITRHRPNGWPRRPTRGPAPDPRPPSGRASARRRGIVELQIPLALLRQWQTDLPSLGGWASVIADIIRQLDQHIGDPPTDYLGSNHPVADEHTVTAEPVTTGHLGRVEGTTDDPWARAYPGPSSSDERRRFAAAKLRRWIQIRDRVCCHPGCRAPATRTELDHTNPHGRGGPTIHTNLAATCTHDHDLRDHGWQLTQTAPGHLTWISRTGHHYPVQPPPIIEPLPEPNPHTTDHPTAETDLPPHPWEHTPIWTDHPADRRKRQPDTHPPPEPGRPQAGSDNDTPPF</sequence>
<keyword evidence="4" id="KW-1185">Reference proteome</keyword>
<feature type="region of interest" description="Disordered" evidence="1">
    <location>
        <begin position="400"/>
        <end position="429"/>
    </location>
</feature>
<feature type="domain" description="HNH nuclease" evidence="2">
    <location>
        <begin position="532"/>
        <end position="584"/>
    </location>
</feature>
<dbReference type="Proteomes" id="UP000650628">
    <property type="component" value="Unassembled WGS sequence"/>
</dbReference>
<evidence type="ECO:0000313" key="3">
    <source>
        <dbReference type="EMBL" id="GII32736.1"/>
    </source>
</evidence>
<feature type="region of interest" description="Disordered" evidence="1">
    <location>
        <begin position="500"/>
        <end position="523"/>
    </location>
</feature>
<feature type="region of interest" description="Disordered" evidence="1">
    <location>
        <begin position="611"/>
        <end position="683"/>
    </location>
</feature>
<evidence type="ECO:0000259" key="2">
    <source>
        <dbReference type="SMART" id="SM00507"/>
    </source>
</evidence>
<protein>
    <recommendedName>
        <fullName evidence="2">HNH nuclease domain-containing protein</fullName>
    </recommendedName>
</protein>
<comment type="caution">
    <text evidence="3">The sequence shown here is derived from an EMBL/GenBank/DDBJ whole genome shotgun (WGS) entry which is preliminary data.</text>
</comment>
<dbReference type="SMART" id="SM00507">
    <property type="entry name" value="HNHc"/>
    <property type="match status" value="1"/>
</dbReference>
<dbReference type="InterPro" id="IPR003615">
    <property type="entry name" value="HNH_nuc"/>
</dbReference>
<evidence type="ECO:0000256" key="1">
    <source>
        <dbReference type="SAM" id="MobiDB-lite"/>
    </source>
</evidence>
<dbReference type="RefSeq" id="WP_203956612.1">
    <property type="nucleotide sequence ID" value="NZ_BOOO01000036.1"/>
</dbReference>
<name>A0A8J3X9U5_9ACTN</name>
<feature type="region of interest" description="Disordered" evidence="1">
    <location>
        <begin position="267"/>
        <end position="333"/>
    </location>
</feature>
<evidence type="ECO:0000313" key="4">
    <source>
        <dbReference type="Proteomes" id="UP000650628"/>
    </source>
</evidence>
<organism evidence="3 4">
    <name type="scientific">Planotetraspora mira</name>
    <dbReference type="NCBI Taxonomy" id="58121"/>
    <lineage>
        <taxon>Bacteria</taxon>
        <taxon>Bacillati</taxon>
        <taxon>Actinomycetota</taxon>
        <taxon>Actinomycetes</taxon>
        <taxon>Streptosporangiales</taxon>
        <taxon>Streptosporangiaceae</taxon>
        <taxon>Planotetraspora</taxon>
    </lineage>
</organism>
<dbReference type="AlphaFoldDB" id="A0A8J3X9U5"/>
<dbReference type="EMBL" id="BOOO01000036">
    <property type="protein sequence ID" value="GII32736.1"/>
    <property type="molecule type" value="Genomic_DNA"/>
</dbReference>
<dbReference type="Pfam" id="PF02720">
    <property type="entry name" value="DUF222"/>
    <property type="match status" value="1"/>
</dbReference>
<dbReference type="InterPro" id="IPR003870">
    <property type="entry name" value="DUF222"/>
</dbReference>
<proteinExistence type="predicted"/>
<feature type="compositionally biased region" description="Gly residues" evidence="1">
    <location>
        <begin position="298"/>
        <end position="330"/>
    </location>
</feature>
<gene>
    <name evidence="3" type="ORF">Pmi06nite_61780</name>
</gene>